<organism evidence="2">
    <name type="scientific">Rhipicephalus appendiculatus</name>
    <name type="common">Brown ear tick</name>
    <dbReference type="NCBI Taxonomy" id="34631"/>
    <lineage>
        <taxon>Eukaryota</taxon>
        <taxon>Metazoa</taxon>
        <taxon>Ecdysozoa</taxon>
        <taxon>Arthropoda</taxon>
        <taxon>Chelicerata</taxon>
        <taxon>Arachnida</taxon>
        <taxon>Acari</taxon>
        <taxon>Parasitiformes</taxon>
        <taxon>Ixodida</taxon>
        <taxon>Ixodoidea</taxon>
        <taxon>Ixodidae</taxon>
        <taxon>Rhipicephalinae</taxon>
        <taxon>Rhipicephalus</taxon>
        <taxon>Rhipicephalus</taxon>
    </lineage>
</organism>
<accession>A0A131YF18</accession>
<dbReference type="SUPFAM" id="SSF50814">
    <property type="entry name" value="Lipocalins"/>
    <property type="match status" value="1"/>
</dbReference>
<dbReference type="InterPro" id="IPR012674">
    <property type="entry name" value="Calycin"/>
</dbReference>
<keyword evidence="1" id="KW-0732">Signal</keyword>
<proteinExistence type="predicted"/>
<feature type="chain" id="PRO_5007284978" evidence="1">
    <location>
        <begin position="22"/>
        <end position="198"/>
    </location>
</feature>
<dbReference type="Gene3D" id="2.40.128.20">
    <property type="match status" value="1"/>
</dbReference>
<dbReference type="EMBL" id="GEDV01010633">
    <property type="protein sequence ID" value="JAP77924.1"/>
    <property type="molecule type" value="Transcribed_RNA"/>
</dbReference>
<reference evidence="2" key="1">
    <citation type="journal article" date="2016" name="Ticks Tick Borne Dis.">
        <title>De novo assembly and annotation of the salivary gland transcriptome of Rhipicephalus appendiculatus male and female ticks during blood feeding.</title>
        <authorList>
            <person name="de Castro M.H."/>
            <person name="de Klerk D."/>
            <person name="Pienaar R."/>
            <person name="Latif A.A."/>
            <person name="Rees D.J."/>
            <person name="Mans B.J."/>
        </authorList>
    </citation>
    <scope>NUCLEOTIDE SEQUENCE</scope>
    <source>
        <tissue evidence="2">Salivary glands</tissue>
    </source>
</reference>
<evidence type="ECO:0000256" key="1">
    <source>
        <dbReference type="SAM" id="SignalP"/>
    </source>
</evidence>
<feature type="signal peptide" evidence="1">
    <location>
        <begin position="1"/>
        <end position="21"/>
    </location>
</feature>
<sequence>MAEMNILLLASILQMFVGVFTTPAQIPSAAGTSGQLLKVLTTNDKIWLYKRTNKTNEHKCLYWQKTSFTNAGNTYNFEEVYWTPAKKTSKLEGTITSRPDSRIQGAALKVEGPSEEGNNIEYLLVTWNQTYNCGIFYTEIEKAGQRERQTCGLYFWEVSVDNQDALTNCDQDYKHYCTEYKTSEQVLYGSTCKQLQGC</sequence>
<name>A0A131YF18_RHIAP</name>
<protein>
    <submittedName>
        <fullName evidence="2">Lipocalin</fullName>
    </submittedName>
</protein>
<dbReference type="AlphaFoldDB" id="A0A131YF18"/>
<evidence type="ECO:0000313" key="2">
    <source>
        <dbReference type="EMBL" id="JAP77924.1"/>
    </source>
</evidence>